<organism evidence="5">
    <name type="scientific">freshwater metagenome</name>
    <dbReference type="NCBI Taxonomy" id="449393"/>
    <lineage>
        <taxon>unclassified sequences</taxon>
        <taxon>metagenomes</taxon>
        <taxon>ecological metagenomes</taxon>
    </lineage>
</organism>
<reference evidence="5" key="1">
    <citation type="submission" date="2020-05" db="EMBL/GenBank/DDBJ databases">
        <authorList>
            <person name="Chiriac C."/>
            <person name="Salcher M."/>
            <person name="Ghai R."/>
            <person name="Kavagutti S V."/>
        </authorList>
    </citation>
    <scope>NUCLEOTIDE SEQUENCE</scope>
</reference>
<proteinExistence type="predicted"/>
<dbReference type="Pfam" id="PF00583">
    <property type="entry name" value="Acetyltransf_1"/>
    <property type="match status" value="1"/>
</dbReference>
<dbReference type="SUPFAM" id="SSF55729">
    <property type="entry name" value="Acyl-CoA N-acyltransferases (Nat)"/>
    <property type="match status" value="1"/>
</dbReference>
<gene>
    <name evidence="4" type="ORF">UFOPK1684_00336</name>
    <name evidence="5" type="ORF">UFOPK2158_00597</name>
</gene>
<evidence type="ECO:0000259" key="3">
    <source>
        <dbReference type="PROSITE" id="PS51186"/>
    </source>
</evidence>
<name>A0A6J6JXX8_9ZZZZ</name>
<dbReference type="EMBL" id="CAEZTM010000009">
    <property type="protein sequence ID" value="CAB4564530.1"/>
    <property type="molecule type" value="Genomic_DNA"/>
</dbReference>
<protein>
    <submittedName>
        <fullName evidence="5">Unannotated protein</fullName>
    </submittedName>
</protein>
<dbReference type="InterPro" id="IPR016181">
    <property type="entry name" value="Acyl_CoA_acyltransferase"/>
</dbReference>
<keyword evidence="1" id="KW-0808">Transferase</keyword>
<dbReference type="PANTHER" id="PTHR43877:SF2">
    <property type="entry name" value="AMINOALKYLPHOSPHONATE N-ACETYLTRANSFERASE-RELATED"/>
    <property type="match status" value="1"/>
</dbReference>
<sequence>MTTIRLCTEDDVDALVAINNSGYPAVPIVTSDEMLALLAMCSLALIAENGDGTPLGFVMAMDPGLDYSSENYVFFEARFTNHLYIDRIVLTEESRGLGLGSTLYGRIFERARSDGRERVTCEVNVEPPNPGSLRFHRRWGFEDVDTQPTKGGQVVVQLLQAPVS</sequence>
<dbReference type="GO" id="GO:0016747">
    <property type="term" value="F:acyltransferase activity, transferring groups other than amino-acyl groups"/>
    <property type="evidence" value="ECO:0007669"/>
    <property type="project" value="InterPro"/>
</dbReference>
<feature type="domain" description="N-acetyltransferase" evidence="3">
    <location>
        <begin position="2"/>
        <end position="162"/>
    </location>
</feature>
<evidence type="ECO:0000313" key="5">
    <source>
        <dbReference type="EMBL" id="CAB4641074.1"/>
    </source>
</evidence>
<dbReference type="InterPro" id="IPR016890">
    <property type="entry name" value="UCP028520"/>
</dbReference>
<dbReference type="PROSITE" id="PS51186">
    <property type="entry name" value="GNAT"/>
    <property type="match status" value="1"/>
</dbReference>
<dbReference type="InterPro" id="IPR050832">
    <property type="entry name" value="Bact_Acetyltransf"/>
</dbReference>
<dbReference type="Gene3D" id="3.40.630.30">
    <property type="match status" value="1"/>
</dbReference>
<keyword evidence="2" id="KW-0012">Acyltransferase</keyword>
<dbReference type="InterPro" id="IPR000182">
    <property type="entry name" value="GNAT_dom"/>
</dbReference>
<dbReference type="PIRSF" id="PIRSF028520">
    <property type="entry name" value="UCP028520"/>
    <property type="match status" value="1"/>
</dbReference>
<accession>A0A6J6JXX8</accession>
<evidence type="ECO:0000256" key="1">
    <source>
        <dbReference type="ARBA" id="ARBA00022679"/>
    </source>
</evidence>
<dbReference type="PANTHER" id="PTHR43877">
    <property type="entry name" value="AMINOALKYLPHOSPHONATE N-ACETYLTRANSFERASE-RELATED-RELATED"/>
    <property type="match status" value="1"/>
</dbReference>
<evidence type="ECO:0000313" key="4">
    <source>
        <dbReference type="EMBL" id="CAB4564530.1"/>
    </source>
</evidence>
<dbReference type="EMBL" id="CAEZVY010000050">
    <property type="protein sequence ID" value="CAB4641074.1"/>
    <property type="molecule type" value="Genomic_DNA"/>
</dbReference>
<dbReference type="CDD" id="cd04301">
    <property type="entry name" value="NAT_SF"/>
    <property type="match status" value="1"/>
</dbReference>
<dbReference type="AlphaFoldDB" id="A0A6J6JXX8"/>
<evidence type="ECO:0000256" key="2">
    <source>
        <dbReference type="ARBA" id="ARBA00023315"/>
    </source>
</evidence>